<accession>A0A1S8DK06</accession>
<evidence type="ECO:0000256" key="1">
    <source>
        <dbReference type="SAM" id="MobiDB-lite"/>
    </source>
</evidence>
<reference evidence="3 4" key="1">
    <citation type="submission" date="2017-01" db="EMBL/GenBank/DDBJ databases">
        <title>Draft genome sequence of Pseudomonas pachastrellae type strain CCUG 46540T from a deep sea.</title>
        <authorList>
            <person name="Gomila M."/>
            <person name="Mulet M."/>
            <person name="Lalucat J."/>
            <person name="Garcia-Valdes E."/>
        </authorList>
    </citation>
    <scope>NUCLEOTIDE SEQUENCE [LARGE SCALE GENOMIC DNA]</scope>
    <source>
        <strain evidence="3 4">CCUG 46540</strain>
    </source>
</reference>
<feature type="region of interest" description="Disordered" evidence="1">
    <location>
        <begin position="269"/>
        <end position="323"/>
    </location>
</feature>
<dbReference type="Proteomes" id="UP000242847">
    <property type="component" value="Unassembled WGS sequence"/>
</dbReference>
<protein>
    <recommendedName>
        <fullName evidence="5">Histidine kinase</fullName>
    </recommendedName>
</protein>
<keyword evidence="2" id="KW-1133">Transmembrane helix</keyword>
<organism evidence="3 4">
    <name type="scientific">Halopseudomonas pachastrellae</name>
    <dbReference type="NCBI Taxonomy" id="254161"/>
    <lineage>
        <taxon>Bacteria</taxon>
        <taxon>Pseudomonadati</taxon>
        <taxon>Pseudomonadota</taxon>
        <taxon>Gammaproteobacteria</taxon>
        <taxon>Pseudomonadales</taxon>
        <taxon>Pseudomonadaceae</taxon>
        <taxon>Halopseudomonas</taxon>
    </lineage>
</organism>
<name>A0A1S8DK06_9GAMM</name>
<evidence type="ECO:0000256" key="2">
    <source>
        <dbReference type="SAM" id="Phobius"/>
    </source>
</evidence>
<feature type="compositionally biased region" description="Acidic residues" evidence="1">
    <location>
        <begin position="298"/>
        <end position="316"/>
    </location>
</feature>
<feature type="transmembrane region" description="Helical" evidence="2">
    <location>
        <begin position="24"/>
        <end position="48"/>
    </location>
</feature>
<dbReference type="STRING" id="254161.SAMN05216256_11232"/>
<evidence type="ECO:0000313" key="3">
    <source>
        <dbReference type="EMBL" id="ONM44950.1"/>
    </source>
</evidence>
<evidence type="ECO:0000313" key="4">
    <source>
        <dbReference type="Proteomes" id="UP000242847"/>
    </source>
</evidence>
<dbReference type="EMBL" id="MUBC01000008">
    <property type="protein sequence ID" value="ONM44950.1"/>
    <property type="molecule type" value="Genomic_DNA"/>
</dbReference>
<evidence type="ECO:0008006" key="5">
    <source>
        <dbReference type="Google" id="ProtNLM"/>
    </source>
</evidence>
<keyword evidence="2" id="KW-0472">Membrane</keyword>
<comment type="caution">
    <text evidence="3">The sequence shown here is derived from an EMBL/GenBank/DDBJ whole genome shotgun (WGS) entry which is preliminary data.</text>
</comment>
<proteinExistence type="predicted"/>
<feature type="compositionally biased region" description="Polar residues" evidence="1">
    <location>
        <begin position="279"/>
        <end position="297"/>
    </location>
</feature>
<dbReference type="OrthoDB" id="6189996at2"/>
<keyword evidence="4" id="KW-1185">Reference proteome</keyword>
<dbReference type="RefSeq" id="WP_083725472.1">
    <property type="nucleotide sequence ID" value="NZ_FOUD01000012.1"/>
</dbReference>
<sequence>MSRPTSTPDNLFLRCYANLRRRSLTLAGALPLMVLAPMLLMLILLLWLGKVQLNQDIAQQADRTGSALARQISASAAEPLAAEDRLSLNMLLAQWAQNPMIAHVSLYSPNNRLLAEAGSEPPRHLRAPGQGRYPAAVHLQDQLAGQVQLTLSAAPFSQPAQQLLERLIWGLLLIGGVGGLLAWHRARELSRQLSALAEWDNTPSYPAPGYRRRDELGELSRALLAHRGLLPEPEPEPVAEPEPEPEHIPLVTPAYIEAADNLGAEGATVSATEAEPADDSQTTTASEPEVTEATTASDNDDVTDDAPIEGEDEGQDATEPAPEPARQAMLAVRLGNQEALRRLPRERLMTLLERYRQQVQRACQLYGGEQHTLFDGTSVLLFRDTPEAGGAELKHSLCCGELLRVLGHDLQIEIADTGTALHLQLALGHAAGLVGLDEKALGEHPACQQVLEQLQHSRNLLLVDAELAASTPLRQCASTRRLASQPGTFCIERLLEPYQSLLERQLSSLYNQRQA</sequence>
<keyword evidence="2" id="KW-0812">Transmembrane</keyword>
<gene>
    <name evidence="3" type="ORF">BXT89_05375</name>
</gene>
<dbReference type="AlphaFoldDB" id="A0A1S8DK06"/>